<organism evidence="4 5">
    <name type="scientific">Tuber magnatum</name>
    <name type="common">white Piedmont truffle</name>
    <dbReference type="NCBI Taxonomy" id="42249"/>
    <lineage>
        <taxon>Eukaryota</taxon>
        <taxon>Fungi</taxon>
        <taxon>Dikarya</taxon>
        <taxon>Ascomycota</taxon>
        <taxon>Pezizomycotina</taxon>
        <taxon>Pezizomycetes</taxon>
        <taxon>Pezizales</taxon>
        <taxon>Tuberaceae</taxon>
        <taxon>Tuber</taxon>
    </lineage>
</organism>
<dbReference type="AlphaFoldDB" id="A0A317SKE0"/>
<dbReference type="GO" id="GO:0005634">
    <property type="term" value="C:nucleus"/>
    <property type="evidence" value="ECO:0007669"/>
    <property type="project" value="UniProtKB-SubCell"/>
</dbReference>
<dbReference type="PANTHER" id="PTHR37534">
    <property type="entry name" value="TRANSCRIPTIONAL ACTIVATOR PROTEIN UGA3"/>
    <property type="match status" value="1"/>
</dbReference>
<evidence type="ECO:0000313" key="4">
    <source>
        <dbReference type="EMBL" id="PWW73671.1"/>
    </source>
</evidence>
<evidence type="ECO:0000256" key="3">
    <source>
        <dbReference type="SAM" id="MobiDB-lite"/>
    </source>
</evidence>
<reference evidence="4 5" key="1">
    <citation type="submission" date="2018-03" db="EMBL/GenBank/DDBJ databases">
        <title>Genomes of Pezizomycetes fungi and the evolution of truffles.</title>
        <authorList>
            <person name="Murat C."/>
            <person name="Payen T."/>
            <person name="Noel B."/>
            <person name="Kuo A."/>
            <person name="Martin F.M."/>
        </authorList>
    </citation>
    <scope>NUCLEOTIDE SEQUENCE [LARGE SCALE GENOMIC DNA]</scope>
    <source>
        <strain evidence="4">091103-1</strain>
    </source>
</reference>
<feature type="compositionally biased region" description="Polar residues" evidence="3">
    <location>
        <begin position="70"/>
        <end position="86"/>
    </location>
</feature>
<proteinExistence type="predicted"/>
<evidence type="ECO:0000313" key="5">
    <source>
        <dbReference type="Proteomes" id="UP000246991"/>
    </source>
</evidence>
<evidence type="ECO:0000256" key="2">
    <source>
        <dbReference type="ARBA" id="ARBA00023242"/>
    </source>
</evidence>
<keyword evidence="2" id="KW-0539">Nucleus</keyword>
<keyword evidence="5" id="KW-1185">Reference proteome</keyword>
<dbReference type="GO" id="GO:0045944">
    <property type="term" value="P:positive regulation of transcription by RNA polymerase II"/>
    <property type="evidence" value="ECO:0007669"/>
    <property type="project" value="TreeGrafter"/>
</dbReference>
<name>A0A317SKE0_9PEZI</name>
<comment type="caution">
    <text evidence="4">The sequence shown here is derived from an EMBL/GenBank/DDBJ whole genome shotgun (WGS) entry which is preliminary data.</text>
</comment>
<feature type="compositionally biased region" description="Polar residues" evidence="3">
    <location>
        <begin position="1"/>
        <end position="10"/>
    </location>
</feature>
<protein>
    <recommendedName>
        <fullName evidence="6">Fungal-specific transcription factor domain-containing protein</fullName>
    </recommendedName>
</protein>
<dbReference type="GO" id="GO:0003700">
    <property type="term" value="F:DNA-binding transcription factor activity"/>
    <property type="evidence" value="ECO:0007669"/>
    <property type="project" value="TreeGrafter"/>
</dbReference>
<dbReference type="OrthoDB" id="3886144at2759"/>
<dbReference type="STRING" id="42249.A0A317SKE0"/>
<dbReference type="EMBL" id="PYWC01000076">
    <property type="protein sequence ID" value="PWW73671.1"/>
    <property type="molecule type" value="Genomic_DNA"/>
</dbReference>
<feature type="compositionally biased region" description="Low complexity" evidence="3">
    <location>
        <begin position="44"/>
        <end position="59"/>
    </location>
</feature>
<feature type="compositionally biased region" description="Low complexity" evidence="3">
    <location>
        <begin position="139"/>
        <end position="150"/>
    </location>
</feature>
<sequence length="746" mass="81589">NPSLPATNAKSAGCPAGVTRKISNGDPLKKRVWERHLNLRVRKSSPPLSSPEVSVTTSPAASIGAPQPSPLESSFGSPSAQSQISPSGFDMGSAFLLPLDSPDHITSPSTQAQPGLGPQHPGAFALTSSPDLAPTSPDNNNRNGNGMLRMSAGFGEGAPADTASPLAPMNGLVPITSAPMHQLMGVSSFGYPGPLYSPAVDTIPTIVKEELEENDEVEEVIRSGPDSQSDWVIPILPASANSLRSRSSRREAFASANDIFRRPAVTADSQEMLVLHFDKRTCGIMSVKDGVGENPWRTLIWPLARDSPALYHAIASMTAFHMSGGKPELRVQGMEHMRRSIRCLADDIDIRSGDTWNEAALATTLVLAFSEAFDRHISTGIEHLRGAKILVKQALVKQNTGEVAHRRLGFLYNVWVYLDVLARLTSDEDEDDQGPGFAVNRPLTPISEIDPLLGCAATLFPLIGRVASLVQKVRKADQNTYGIISQGMGIKDLLERWAPEPYYDPPVDSSSDVVHCLKTAEAYRYATLLYLHQAVPELPSLGSRELARRVMHLLAEIPMTSGSCIVHIYPLLAAGCEAVTERERSWVKGRWEAMCSRLWIGNVSKAWEVMKEVWARRDKFWESQEAIQRYSLSPTGTRFCSPTLDAPIYKRTISPVESEMEEEVYGWGGAALGENSDMEPKRRAVTDDFSVGPGVGGGNTPSEILAEHEMSVRGKLHWVGVMKDWEWEGEHPEQNIRRILLTANLW</sequence>
<feature type="region of interest" description="Disordered" evidence="3">
    <location>
        <begin position="41"/>
        <end position="162"/>
    </location>
</feature>
<comment type="subcellular location">
    <subcellularLocation>
        <location evidence="1">Nucleus</location>
    </subcellularLocation>
</comment>
<dbReference type="Proteomes" id="UP000246991">
    <property type="component" value="Unassembled WGS sequence"/>
</dbReference>
<dbReference type="Pfam" id="PF11951">
    <property type="entry name" value="Fungal_trans_2"/>
    <property type="match status" value="1"/>
</dbReference>
<accession>A0A317SKE0</accession>
<dbReference type="GO" id="GO:0000976">
    <property type="term" value="F:transcription cis-regulatory region binding"/>
    <property type="evidence" value="ECO:0007669"/>
    <property type="project" value="TreeGrafter"/>
</dbReference>
<dbReference type="InterPro" id="IPR021858">
    <property type="entry name" value="Fun_TF"/>
</dbReference>
<dbReference type="PANTHER" id="PTHR37534:SF47">
    <property type="entry name" value="ZN(2)-C6 FUNGAL-TYPE DOMAIN-CONTAINING PROTEIN"/>
    <property type="match status" value="1"/>
</dbReference>
<feature type="region of interest" description="Disordered" evidence="3">
    <location>
        <begin position="1"/>
        <end position="29"/>
    </location>
</feature>
<evidence type="ECO:0008006" key="6">
    <source>
        <dbReference type="Google" id="ProtNLM"/>
    </source>
</evidence>
<feature type="compositionally biased region" description="Polar residues" evidence="3">
    <location>
        <begin position="104"/>
        <end position="113"/>
    </location>
</feature>
<evidence type="ECO:0000256" key="1">
    <source>
        <dbReference type="ARBA" id="ARBA00004123"/>
    </source>
</evidence>
<gene>
    <name evidence="4" type="ORF">C7212DRAFT_216691</name>
</gene>
<feature type="non-terminal residue" evidence="4">
    <location>
        <position position="1"/>
    </location>
</feature>